<dbReference type="PROSITE" id="PS50808">
    <property type="entry name" value="ZF_BED"/>
    <property type="match status" value="1"/>
</dbReference>
<dbReference type="InterPro" id="IPR052035">
    <property type="entry name" value="ZnF_BED_domain_contain"/>
</dbReference>
<dbReference type="PANTHER" id="PTHR46481">
    <property type="entry name" value="ZINC FINGER BED DOMAIN-CONTAINING PROTEIN 4"/>
    <property type="match status" value="1"/>
</dbReference>
<dbReference type="InterPro" id="IPR008906">
    <property type="entry name" value="HATC_C_dom"/>
</dbReference>
<dbReference type="RefSeq" id="XP_050503149.1">
    <property type="nucleotide sequence ID" value="XM_050647192.1"/>
</dbReference>
<dbReference type="RefSeq" id="XP_050499625.1">
    <property type="nucleotide sequence ID" value="XM_050643668.1"/>
</dbReference>
<dbReference type="Pfam" id="PF02892">
    <property type="entry name" value="zf-BED"/>
    <property type="match status" value="1"/>
</dbReference>
<name>A0ABM5JNW2_DIAVI</name>
<evidence type="ECO:0000256" key="2">
    <source>
        <dbReference type="ARBA" id="ARBA00022723"/>
    </source>
</evidence>
<dbReference type="RefSeq" id="XP_050511143.1">
    <property type="nucleotide sequence ID" value="XM_050655186.1"/>
</dbReference>
<keyword evidence="8" id="KW-0539">Nucleus</keyword>
<reference evidence="12" key="1">
    <citation type="submission" date="2025-05" db="UniProtKB">
        <authorList>
            <consortium name="EnsemblMetazoa"/>
        </authorList>
    </citation>
    <scope>IDENTIFICATION</scope>
</reference>
<accession>A0ABM5JNW2</accession>
<keyword evidence="6" id="KW-0238">DNA-binding</keyword>
<dbReference type="InterPro" id="IPR036236">
    <property type="entry name" value="Znf_C2H2_sf"/>
</dbReference>
<evidence type="ECO:0000256" key="8">
    <source>
        <dbReference type="ARBA" id="ARBA00023242"/>
    </source>
</evidence>
<keyword evidence="2" id="KW-0479">Metal-binding</keyword>
<dbReference type="GeneID" id="126887533"/>
<dbReference type="Gene3D" id="1.10.10.1070">
    <property type="entry name" value="Zinc finger, BED domain-containing"/>
    <property type="match status" value="1"/>
</dbReference>
<dbReference type="SUPFAM" id="SSF140996">
    <property type="entry name" value="Hermes dimerisation domain"/>
    <property type="match status" value="1"/>
</dbReference>
<dbReference type="EnsemblMetazoa" id="XM_050655186.1">
    <property type="protein sequence ID" value="XP_050511143.1"/>
    <property type="gene ID" value="LOC126887533"/>
</dbReference>
<dbReference type="InterPro" id="IPR012337">
    <property type="entry name" value="RNaseH-like_sf"/>
</dbReference>
<keyword evidence="7" id="KW-0804">Transcription</keyword>
<keyword evidence="3 9" id="KW-0863">Zinc-finger</keyword>
<evidence type="ECO:0000256" key="1">
    <source>
        <dbReference type="ARBA" id="ARBA00004123"/>
    </source>
</evidence>
<keyword evidence="13" id="KW-1185">Reference proteome</keyword>
<dbReference type="PANTHER" id="PTHR46481:SF10">
    <property type="entry name" value="ZINC FINGER BED DOMAIN-CONTAINING PROTEIN 39"/>
    <property type="match status" value="1"/>
</dbReference>
<evidence type="ECO:0000256" key="7">
    <source>
        <dbReference type="ARBA" id="ARBA00023163"/>
    </source>
</evidence>
<evidence type="ECO:0000313" key="12">
    <source>
        <dbReference type="EnsemblMetazoa" id="XP_050499625.1"/>
    </source>
</evidence>
<evidence type="ECO:0000256" key="10">
    <source>
        <dbReference type="SAM" id="MobiDB-lite"/>
    </source>
</evidence>
<dbReference type="InterPro" id="IPR003656">
    <property type="entry name" value="Znf_BED"/>
</dbReference>
<dbReference type="SUPFAM" id="SSF53098">
    <property type="entry name" value="Ribonuclease H-like"/>
    <property type="match status" value="1"/>
</dbReference>
<organism evidence="12 13">
    <name type="scientific">Diabrotica virgifera virgifera</name>
    <name type="common">western corn rootworm</name>
    <dbReference type="NCBI Taxonomy" id="50390"/>
    <lineage>
        <taxon>Eukaryota</taxon>
        <taxon>Metazoa</taxon>
        <taxon>Ecdysozoa</taxon>
        <taxon>Arthropoda</taxon>
        <taxon>Hexapoda</taxon>
        <taxon>Insecta</taxon>
        <taxon>Pterygota</taxon>
        <taxon>Neoptera</taxon>
        <taxon>Endopterygota</taxon>
        <taxon>Coleoptera</taxon>
        <taxon>Polyphaga</taxon>
        <taxon>Cucujiformia</taxon>
        <taxon>Chrysomeloidea</taxon>
        <taxon>Chrysomelidae</taxon>
        <taxon>Galerucinae</taxon>
        <taxon>Diabroticina</taxon>
        <taxon>Diabroticites</taxon>
        <taxon>Diabrotica</taxon>
    </lineage>
</organism>
<evidence type="ECO:0000256" key="5">
    <source>
        <dbReference type="ARBA" id="ARBA00023015"/>
    </source>
</evidence>
<keyword evidence="5" id="KW-0805">Transcription regulation</keyword>
<evidence type="ECO:0000256" key="6">
    <source>
        <dbReference type="ARBA" id="ARBA00023125"/>
    </source>
</evidence>
<dbReference type="SMART" id="SM00614">
    <property type="entry name" value="ZnF_BED"/>
    <property type="match status" value="1"/>
</dbReference>
<dbReference type="EnsemblMetazoa" id="XM_050647192.1">
    <property type="protein sequence ID" value="XP_050503149.1"/>
    <property type="gene ID" value="LOC126882316"/>
</dbReference>
<keyword evidence="4" id="KW-0862">Zinc</keyword>
<dbReference type="GeneID" id="126880043"/>
<proteinExistence type="predicted"/>
<feature type="domain" description="BED-type" evidence="11">
    <location>
        <begin position="3"/>
        <end position="53"/>
    </location>
</feature>
<protein>
    <recommendedName>
        <fullName evidence="11">BED-type domain-containing protein</fullName>
    </recommendedName>
</protein>
<evidence type="ECO:0000259" key="11">
    <source>
        <dbReference type="PROSITE" id="PS50808"/>
    </source>
</evidence>
<evidence type="ECO:0000256" key="9">
    <source>
        <dbReference type="PROSITE-ProRule" id="PRU00027"/>
    </source>
</evidence>
<evidence type="ECO:0000256" key="4">
    <source>
        <dbReference type="ARBA" id="ARBA00022833"/>
    </source>
</evidence>
<dbReference type="SUPFAM" id="SSF57667">
    <property type="entry name" value="beta-beta-alpha zinc fingers"/>
    <property type="match status" value="1"/>
</dbReference>
<feature type="region of interest" description="Disordered" evidence="10">
    <location>
        <begin position="75"/>
        <end position="136"/>
    </location>
</feature>
<sequence length="667" mass="74459">MPPPKSKVWKFFTKMDATKATCKKCLKTIKYSGNTSNLYKHLSSVHSITLDKRPGPIKNSVGAKMFMDISNMLRNSLPGPSDVDDPPVPSGADDLPGPSGVLPEPNSGIQELPGPSGASESSVGSLPGSASDDPTISPIRKAFRRISSEKEGGLRYIRITMALLYFICKDLRPFHIIEGEGFKNLMKEVAPFYKVPSATFIKKKLAEKYEVTSLLFKQRLLNAEWVCVTCDIWTETMAEKGFLGLTVHFLEGTSMCSRDIGVTELKTNHTGEYIFDRMRFILSNWNVPISKVRCVVADNGANMVAGIRLLVGESNYLPCFAHTINLISEATLKDDVIKVIINKVRNIVKFIKNSVNNSDKLRKIQIDSGASEGSVKKLILDVSTRWNSVFYMIERFLLMVRPVTIILIDNSNAPDMPSPQEIEILKQLLPILRPLEYVTKEASGERYVTISSVIPMLNCLVKQINLVQTANDIVKQVKTTLLKEIDKRFAKIEFNSNVAIATLLDPRFKALHFQNATACGIAIQKLKQLVKSTTPSSSDGGAGTGGDSDDDSTNKEYDFWEIHKQLAMGQRNRKRATNDDEVTLYLSNSVSYLKSSPLKEWEEMKLMFPMLYKQARQFLVVVATSVPCERLFSKAGAIMTKNRNRLTSKHLDKLLFLGGCSHEEFFA</sequence>
<dbReference type="Pfam" id="PF05699">
    <property type="entry name" value="Dimer_Tnp_hAT"/>
    <property type="match status" value="1"/>
</dbReference>
<evidence type="ECO:0000313" key="13">
    <source>
        <dbReference type="Proteomes" id="UP001652700"/>
    </source>
</evidence>
<comment type="subcellular location">
    <subcellularLocation>
        <location evidence="1">Nucleus</location>
    </subcellularLocation>
</comment>
<evidence type="ECO:0000256" key="3">
    <source>
        <dbReference type="ARBA" id="ARBA00022771"/>
    </source>
</evidence>
<dbReference type="EnsemblMetazoa" id="XM_050643668.1">
    <property type="protein sequence ID" value="XP_050499625.1"/>
    <property type="gene ID" value="LOC126880043"/>
</dbReference>
<dbReference type="Proteomes" id="UP001652700">
    <property type="component" value="Unplaced"/>
</dbReference>
<dbReference type="GeneID" id="126882316"/>